<gene>
    <name evidence="1" type="ORF">D0C37_26230</name>
</gene>
<dbReference type="RefSeq" id="WP_117350416.1">
    <property type="nucleotide sequence ID" value="NZ_CP031742.1"/>
</dbReference>
<reference evidence="1 2" key="1">
    <citation type="submission" date="2018-08" db="EMBL/GenBank/DDBJ databases">
        <authorList>
            <person name="Ferrada E.E."/>
            <person name="Latorre B.A."/>
        </authorList>
    </citation>
    <scope>NUCLEOTIDE SEQUENCE [LARGE SCALE GENOMIC DNA]</scope>
    <source>
        <strain evidence="1 2">VK-A60T</strain>
    </source>
</reference>
<dbReference type="GeneID" id="300117629"/>
<dbReference type="AlphaFoldDB" id="A0A385DHJ3"/>
<proteinExistence type="predicted"/>
<evidence type="ECO:0000313" key="2">
    <source>
        <dbReference type="Proteomes" id="UP000259636"/>
    </source>
</evidence>
<sequence>MYDRTTRKHALSLLDTGMSLNSVSKQTGIARATIRSWTVRMEPLSHLRPTTCYRCADTPALPADQAAYVYLLGLYLGDGCLSLARKGVYVLRIACADAWPGLIDACADAMGKALPNSVWRTQCPGCVAVSSSSKHWRCLFPQHGPGKKHERPIILEPWQRQLVDAHPWEFVRGLFHSDGCRFTNWTERTLASGERRRYEYTRYFFTNRSDDIRRLYSDTLDALGVEWGVLRHSGRELNISVARKPSVALMDAHVGPKY</sequence>
<dbReference type="KEGG" id="sky:D0C37_26230"/>
<organism evidence="1 2">
    <name type="scientific">Streptomyces koyangensis</name>
    <dbReference type="NCBI Taxonomy" id="188770"/>
    <lineage>
        <taxon>Bacteria</taxon>
        <taxon>Bacillati</taxon>
        <taxon>Actinomycetota</taxon>
        <taxon>Actinomycetes</taxon>
        <taxon>Kitasatosporales</taxon>
        <taxon>Streptomycetaceae</taxon>
        <taxon>Streptomyces</taxon>
        <taxon>Streptomyces aurantiacus group</taxon>
    </lineage>
</organism>
<dbReference type="EMBL" id="CP031742">
    <property type="protein sequence ID" value="AXQ57746.1"/>
    <property type="molecule type" value="Genomic_DNA"/>
</dbReference>
<accession>A0A385DHJ3</accession>
<protein>
    <submittedName>
        <fullName evidence="1">Transcriptional regulator</fullName>
    </submittedName>
</protein>
<evidence type="ECO:0000313" key="1">
    <source>
        <dbReference type="EMBL" id="AXQ57746.1"/>
    </source>
</evidence>
<dbReference type="Proteomes" id="UP000259636">
    <property type="component" value="Chromosome"/>
</dbReference>
<dbReference type="Gene3D" id="3.10.28.10">
    <property type="entry name" value="Homing endonucleases"/>
    <property type="match status" value="1"/>
</dbReference>
<dbReference type="InterPro" id="IPR027434">
    <property type="entry name" value="Homing_endonucl"/>
</dbReference>
<name>A0A385DHJ3_9ACTN</name>